<feature type="domain" description="Methyl-accepting transducer" evidence="6">
    <location>
        <begin position="404"/>
        <end position="640"/>
    </location>
</feature>
<keyword evidence="5" id="KW-1133">Transmembrane helix</keyword>
<dbReference type="Pfam" id="PF00015">
    <property type="entry name" value="MCPsignal"/>
    <property type="match status" value="1"/>
</dbReference>
<dbReference type="SUPFAM" id="SSF103190">
    <property type="entry name" value="Sensory domain-like"/>
    <property type="match status" value="1"/>
</dbReference>
<dbReference type="STRING" id="36842.SAMN02194393_05096"/>
<dbReference type="PROSITE" id="PS50111">
    <property type="entry name" value="CHEMOTAXIS_TRANSDUC_2"/>
    <property type="match status" value="1"/>
</dbReference>
<feature type="transmembrane region" description="Helical" evidence="5">
    <location>
        <begin position="310"/>
        <end position="329"/>
    </location>
</feature>
<dbReference type="SMART" id="SM00304">
    <property type="entry name" value="HAMP"/>
    <property type="match status" value="1"/>
</dbReference>
<dbReference type="CDD" id="cd11386">
    <property type="entry name" value="MCP_signal"/>
    <property type="match status" value="1"/>
</dbReference>
<accession>A0A1T5MPX6</accession>
<feature type="compositionally biased region" description="Basic and acidic residues" evidence="4">
    <location>
        <begin position="680"/>
        <end position="691"/>
    </location>
</feature>
<gene>
    <name evidence="8" type="ORF">SAMN02194393_05096</name>
</gene>
<keyword evidence="9" id="KW-1185">Reference proteome</keyword>
<dbReference type="GO" id="GO:0007165">
    <property type="term" value="P:signal transduction"/>
    <property type="evidence" value="ECO:0007669"/>
    <property type="project" value="UniProtKB-KW"/>
</dbReference>
<dbReference type="CDD" id="cd12914">
    <property type="entry name" value="PDC1_DGC_like"/>
    <property type="match status" value="1"/>
</dbReference>
<dbReference type="PROSITE" id="PS50885">
    <property type="entry name" value="HAMP"/>
    <property type="match status" value="1"/>
</dbReference>
<dbReference type="Proteomes" id="UP000190285">
    <property type="component" value="Unassembled WGS sequence"/>
</dbReference>
<organism evidence="8 9">
    <name type="scientific">Maledivibacter halophilus</name>
    <dbReference type="NCBI Taxonomy" id="36842"/>
    <lineage>
        <taxon>Bacteria</taxon>
        <taxon>Bacillati</taxon>
        <taxon>Bacillota</taxon>
        <taxon>Clostridia</taxon>
        <taxon>Peptostreptococcales</taxon>
        <taxon>Caminicellaceae</taxon>
        <taxon>Maledivibacter</taxon>
    </lineage>
</organism>
<dbReference type="Gene3D" id="6.10.340.10">
    <property type="match status" value="1"/>
</dbReference>
<dbReference type="SMART" id="SM00283">
    <property type="entry name" value="MA"/>
    <property type="match status" value="1"/>
</dbReference>
<evidence type="ECO:0000256" key="1">
    <source>
        <dbReference type="ARBA" id="ARBA00023224"/>
    </source>
</evidence>
<evidence type="ECO:0000313" key="9">
    <source>
        <dbReference type="Proteomes" id="UP000190285"/>
    </source>
</evidence>
<dbReference type="Pfam" id="PF00672">
    <property type="entry name" value="HAMP"/>
    <property type="match status" value="1"/>
</dbReference>
<dbReference type="RefSeq" id="WP_170917598.1">
    <property type="nucleotide sequence ID" value="NZ_FUZT01000020.1"/>
</dbReference>
<dbReference type="AlphaFoldDB" id="A0A1T5MPX6"/>
<dbReference type="Gene3D" id="3.30.450.20">
    <property type="entry name" value="PAS domain"/>
    <property type="match status" value="1"/>
</dbReference>
<dbReference type="InterPro" id="IPR003660">
    <property type="entry name" value="HAMP_dom"/>
</dbReference>
<dbReference type="InterPro" id="IPR004089">
    <property type="entry name" value="MCPsignal_dom"/>
</dbReference>
<keyword evidence="1 3" id="KW-0807">Transducer</keyword>
<feature type="transmembrane region" description="Helical" evidence="5">
    <location>
        <begin position="12"/>
        <end position="32"/>
    </location>
</feature>
<reference evidence="8 9" key="1">
    <citation type="submission" date="2017-02" db="EMBL/GenBank/DDBJ databases">
        <authorList>
            <person name="Peterson S.W."/>
        </authorList>
    </citation>
    <scope>NUCLEOTIDE SEQUENCE [LARGE SCALE GENOMIC DNA]</scope>
    <source>
        <strain evidence="8 9">M1</strain>
    </source>
</reference>
<dbReference type="GO" id="GO:0016020">
    <property type="term" value="C:membrane"/>
    <property type="evidence" value="ECO:0007669"/>
    <property type="project" value="InterPro"/>
</dbReference>
<protein>
    <submittedName>
        <fullName evidence="8">Methyl-accepting chemotaxis protein</fullName>
    </submittedName>
</protein>
<evidence type="ECO:0000256" key="2">
    <source>
        <dbReference type="ARBA" id="ARBA00029447"/>
    </source>
</evidence>
<evidence type="ECO:0000256" key="3">
    <source>
        <dbReference type="PROSITE-ProRule" id="PRU00284"/>
    </source>
</evidence>
<sequence length="691" mass="75862">MLKNLKLRQKIILLIIISGFIPMIFIGLLSIIKSQENIRNEVFRGNNVFTKLTVSQLNSYFTERKSDGKVIASSENVYKGINIYKEKDENAAEWNSTYKKLNRFLTNTKEAYNYSTIFITDDKGQIIFSTDKTTEKANVYQRDYIQKALEGTQNWSELFYSDNVDTNVLVLSTPIFENGESGKAIGTVNLSVEQNIIDNIVHDGVGLLGESGDSYLVAGDGTLLTNTKLGKYSKNAALKEKIDSEGIKMVSEAIKNNDLQYTNIGEYKDYLGKPVLGSLGVIKMGQYTAGVVIEINHAEAFKESNALRKALIIIISIILLFGILIALYISNLISKPLDKTNEMLKDIAEGEGDLTKTLDINSKDELGMLSKWFNLFVSKIKGVVVEVANNSKTLDESSEQLALAIEESNKGMENIAGEITVISDGLQNSASVIEEATASIEEIASGAVLISEEAKNAFDNSEKALEAAEFGAEKIEEVVSSIDKVKISSDNMYSVVQNLNNSSLQIGEIVSMITNISEQINLLALNAAIEAARAGEAGSGFAVVAEEIRKLAEGSKDSADKITLLINDIKNQAQRADGSVKEEYEIVEISVEKARETSLEFDKILQLIKNIAEKMKNISDSSKKQSEITNDMTKAMEEISTTTQNNATASQQISAGIQQQVSTLEEVGASAEELSNMSKKLKEETDKFKIK</sequence>
<evidence type="ECO:0000259" key="6">
    <source>
        <dbReference type="PROSITE" id="PS50111"/>
    </source>
</evidence>
<dbReference type="PANTHER" id="PTHR32089:SF112">
    <property type="entry name" value="LYSOZYME-LIKE PROTEIN-RELATED"/>
    <property type="match status" value="1"/>
</dbReference>
<dbReference type="CDD" id="cd06225">
    <property type="entry name" value="HAMP"/>
    <property type="match status" value="1"/>
</dbReference>
<evidence type="ECO:0000313" key="8">
    <source>
        <dbReference type="EMBL" id="SKC89919.1"/>
    </source>
</evidence>
<dbReference type="SUPFAM" id="SSF58104">
    <property type="entry name" value="Methyl-accepting chemotaxis protein (MCP) signaling domain"/>
    <property type="match status" value="1"/>
</dbReference>
<evidence type="ECO:0000256" key="4">
    <source>
        <dbReference type="SAM" id="MobiDB-lite"/>
    </source>
</evidence>
<comment type="similarity">
    <text evidence="2">Belongs to the methyl-accepting chemotaxis (MCP) protein family.</text>
</comment>
<dbReference type="Gene3D" id="1.10.287.950">
    <property type="entry name" value="Methyl-accepting chemotaxis protein"/>
    <property type="match status" value="1"/>
</dbReference>
<proteinExistence type="inferred from homology"/>
<name>A0A1T5MPX6_9FIRM</name>
<dbReference type="PANTHER" id="PTHR32089">
    <property type="entry name" value="METHYL-ACCEPTING CHEMOTAXIS PROTEIN MCPB"/>
    <property type="match status" value="1"/>
</dbReference>
<feature type="domain" description="HAMP" evidence="7">
    <location>
        <begin position="331"/>
        <end position="385"/>
    </location>
</feature>
<evidence type="ECO:0000259" key="7">
    <source>
        <dbReference type="PROSITE" id="PS50885"/>
    </source>
</evidence>
<dbReference type="EMBL" id="FUZT01000020">
    <property type="protein sequence ID" value="SKC89919.1"/>
    <property type="molecule type" value="Genomic_DNA"/>
</dbReference>
<keyword evidence="5" id="KW-0812">Transmembrane</keyword>
<feature type="region of interest" description="Disordered" evidence="4">
    <location>
        <begin position="665"/>
        <end position="691"/>
    </location>
</feature>
<evidence type="ECO:0000256" key="5">
    <source>
        <dbReference type="SAM" id="Phobius"/>
    </source>
</evidence>
<keyword evidence="5" id="KW-0472">Membrane</keyword>
<dbReference type="InterPro" id="IPR029151">
    <property type="entry name" value="Sensor-like_sf"/>
</dbReference>